<dbReference type="EMBL" id="ML987200">
    <property type="protein sequence ID" value="KAF2245745.1"/>
    <property type="molecule type" value="Genomic_DNA"/>
</dbReference>
<feature type="non-terminal residue" evidence="1">
    <location>
        <position position="57"/>
    </location>
</feature>
<accession>A0A6A6I5E9</accession>
<dbReference type="AlphaFoldDB" id="A0A6A6I5E9"/>
<protein>
    <submittedName>
        <fullName evidence="1">Uncharacterized protein</fullName>
    </submittedName>
</protein>
<organism evidence="1 2">
    <name type="scientific">Trematosphaeria pertusa</name>
    <dbReference type="NCBI Taxonomy" id="390896"/>
    <lineage>
        <taxon>Eukaryota</taxon>
        <taxon>Fungi</taxon>
        <taxon>Dikarya</taxon>
        <taxon>Ascomycota</taxon>
        <taxon>Pezizomycotina</taxon>
        <taxon>Dothideomycetes</taxon>
        <taxon>Pleosporomycetidae</taxon>
        <taxon>Pleosporales</taxon>
        <taxon>Massarineae</taxon>
        <taxon>Trematosphaeriaceae</taxon>
        <taxon>Trematosphaeria</taxon>
    </lineage>
</organism>
<dbReference type="RefSeq" id="XP_033680749.1">
    <property type="nucleotide sequence ID" value="XM_033829706.1"/>
</dbReference>
<dbReference type="Proteomes" id="UP000800094">
    <property type="component" value="Unassembled WGS sequence"/>
</dbReference>
<keyword evidence="2" id="KW-1185">Reference proteome</keyword>
<evidence type="ECO:0000313" key="2">
    <source>
        <dbReference type="Proteomes" id="UP000800094"/>
    </source>
</evidence>
<sequence>MIAALEATTISELHRGIFDQLCLLRRLSRFHILVGYRYASSKVWRRGEIPLWLMIVI</sequence>
<evidence type="ECO:0000313" key="1">
    <source>
        <dbReference type="EMBL" id="KAF2245745.1"/>
    </source>
</evidence>
<gene>
    <name evidence="1" type="ORF">BU26DRAFT_522131</name>
</gene>
<name>A0A6A6I5E9_9PLEO</name>
<reference evidence="1" key="1">
    <citation type="journal article" date="2020" name="Stud. Mycol.">
        <title>101 Dothideomycetes genomes: a test case for predicting lifestyles and emergence of pathogens.</title>
        <authorList>
            <person name="Haridas S."/>
            <person name="Albert R."/>
            <person name="Binder M."/>
            <person name="Bloem J."/>
            <person name="Labutti K."/>
            <person name="Salamov A."/>
            <person name="Andreopoulos B."/>
            <person name="Baker S."/>
            <person name="Barry K."/>
            <person name="Bills G."/>
            <person name="Bluhm B."/>
            <person name="Cannon C."/>
            <person name="Castanera R."/>
            <person name="Culley D."/>
            <person name="Daum C."/>
            <person name="Ezra D."/>
            <person name="Gonzalez J."/>
            <person name="Henrissat B."/>
            <person name="Kuo A."/>
            <person name="Liang C."/>
            <person name="Lipzen A."/>
            <person name="Lutzoni F."/>
            <person name="Magnuson J."/>
            <person name="Mondo S."/>
            <person name="Nolan M."/>
            <person name="Ohm R."/>
            <person name="Pangilinan J."/>
            <person name="Park H.-J."/>
            <person name="Ramirez L."/>
            <person name="Alfaro M."/>
            <person name="Sun H."/>
            <person name="Tritt A."/>
            <person name="Yoshinaga Y."/>
            <person name="Zwiers L.-H."/>
            <person name="Turgeon B."/>
            <person name="Goodwin S."/>
            <person name="Spatafora J."/>
            <person name="Crous P."/>
            <person name="Grigoriev I."/>
        </authorList>
    </citation>
    <scope>NUCLEOTIDE SEQUENCE</scope>
    <source>
        <strain evidence="1">CBS 122368</strain>
    </source>
</reference>
<proteinExistence type="predicted"/>
<dbReference type="GeneID" id="54583036"/>